<dbReference type="OrthoDB" id="3182339at2759"/>
<dbReference type="AlphaFoldDB" id="A0A0J7BEN7"/>
<evidence type="ECO:0000259" key="1">
    <source>
        <dbReference type="Pfam" id="PF20255"/>
    </source>
</evidence>
<evidence type="ECO:0000313" key="2">
    <source>
        <dbReference type="EMBL" id="KMP08607.1"/>
    </source>
</evidence>
<dbReference type="Pfam" id="PF20255">
    <property type="entry name" value="DUF6606"/>
    <property type="match status" value="1"/>
</dbReference>
<dbReference type="EMBL" id="DS028098">
    <property type="protein sequence ID" value="KMP08607.1"/>
    <property type="molecule type" value="Genomic_DNA"/>
</dbReference>
<gene>
    <name evidence="2" type="ORF">CIRG_08288</name>
</gene>
<sequence length="179" mass="19988">MNLGIAVTGGLDVVWQVKGFNFYRLANVCISFGFLNMPNIYTIPCGSVRDTLILCLDCLPSKRITTMAGSLEEGDFEFIFNNVIFPPQLPQSGDADEWKHEDALISLALSVTRIFLENDSEEARPTWHSVADMLENLKAIGKQDLISEIDLVQVLENLNGSRGHDVLHTRSKLWLAHAK</sequence>
<organism evidence="2 3">
    <name type="scientific">Coccidioides immitis RMSCC 2394</name>
    <dbReference type="NCBI Taxonomy" id="404692"/>
    <lineage>
        <taxon>Eukaryota</taxon>
        <taxon>Fungi</taxon>
        <taxon>Dikarya</taxon>
        <taxon>Ascomycota</taxon>
        <taxon>Pezizomycotina</taxon>
        <taxon>Eurotiomycetes</taxon>
        <taxon>Eurotiomycetidae</taxon>
        <taxon>Onygenales</taxon>
        <taxon>Onygenaceae</taxon>
        <taxon>Coccidioides</taxon>
    </lineage>
</organism>
<evidence type="ECO:0000313" key="3">
    <source>
        <dbReference type="Proteomes" id="UP000054565"/>
    </source>
</evidence>
<proteinExistence type="predicted"/>
<accession>A0A0J7BEN7</accession>
<dbReference type="Proteomes" id="UP000054565">
    <property type="component" value="Unassembled WGS sequence"/>
</dbReference>
<protein>
    <recommendedName>
        <fullName evidence="1">DUF6606 domain-containing protein</fullName>
    </recommendedName>
</protein>
<reference evidence="3" key="1">
    <citation type="journal article" date="2010" name="Genome Res.">
        <title>Population genomic sequencing of Coccidioides fungi reveals recent hybridization and transposon control.</title>
        <authorList>
            <person name="Neafsey D.E."/>
            <person name="Barker B.M."/>
            <person name="Sharpton T.J."/>
            <person name="Stajich J.E."/>
            <person name="Park D.J."/>
            <person name="Whiston E."/>
            <person name="Hung C.-Y."/>
            <person name="McMahan C."/>
            <person name="White J."/>
            <person name="Sykes S."/>
            <person name="Heiman D."/>
            <person name="Young S."/>
            <person name="Zeng Q."/>
            <person name="Abouelleil A."/>
            <person name="Aftuck L."/>
            <person name="Bessette D."/>
            <person name="Brown A."/>
            <person name="FitzGerald M."/>
            <person name="Lui A."/>
            <person name="Macdonald J.P."/>
            <person name="Priest M."/>
            <person name="Orbach M.J."/>
            <person name="Galgiani J.N."/>
            <person name="Kirkland T.N."/>
            <person name="Cole G.T."/>
            <person name="Birren B.W."/>
            <person name="Henn M.R."/>
            <person name="Taylor J.W."/>
            <person name="Rounsley S.D."/>
        </authorList>
    </citation>
    <scope>NUCLEOTIDE SEQUENCE [LARGE SCALE GENOMIC DNA]</scope>
    <source>
        <strain evidence="3">RMSCC 2394</strain>
    </source>
</reference>
<feature type="domain" description="DUF6606" evidence="1">
    <location>
        <begin position="79"/>
        <end position="162"/>
    </location>
</feature>
<name>A0A0J7BEN7_COCIT</name>
<dbReference type="InterPro" id="IPR046541">
    <property type="entry name" value="DUF6606"/>
</dbReference>